<accession>A0A0B6WUI9</accession>
<keyword evidence="2" id="KW-1185">Reference proteome</keyword>
<evidence type="ECO:0000313" key="1">
    <source>
        <dbReference type="EMBL" id="CDM64661.1"/>
    </source>
</evidence>
<reference evidence="1 2" key="2">
    <citation type="submission" date="2015-01" db="EMBL/GenBank/DDBJ databases">
        <title>Complete genome sequence of Pyrinomonas methylaliphatogenes type strain K22T.</title>
        <authorList>
            <person name="Lee K.C.Y."/>
            <person name="Power J.F."/>
            <person name="Dunfield P.F."/>
            <person name="Morgan X.C."/>
            <person name="Huttenhower C."/>
            <person name="Stott M.B."/>
        </authorList>
    </citation>
    <scope>NUCLEOTIDE SEQUENCE [LARGE SCALE GENOMIC DNA]</scope>
    <source>
        <strain evidence="1 2">K22</strain>
    </source>
</reference>
<gene>
    <name evidence="1" type="ORF">PYK22_00656</name>
</gene>
<reference evidence="1 2" key="1">
    <citation type="submission" date="2013-12" db="EMBL/GenBank/DDBJ databases">
        <authorList>
            <person name="Stott M."/>
        </authorList>
    </citation>
    <scope>NUCLEOTIDE SEQUENCE [LARGE SCALE GENOMIC DNA]</scope>
    <source>
        <strain evidence="1 2">K22</strain>
    </source>
</reference>
<dbReference type="STRING" id="454194.PYK22_00656"/>
<dbReference type="Proteomes" id="UP000031518">
    <property type="component" value="Unassembled WGS sequence"/>
</dbReference>
<dbReference type="OrthoDB" id="758741at2"/>
<protein>
    <submittedName>
        <fullName evidence="1">Uncharacterized protein</fullName>
    </submittedName>
</protein>
<proteinExistence type="predicted"/>
<dbReference type="EMBL" id="CBXV010000002">
    <property type="protein sequence ID" value="CDM64661.1"/>
    <property type="molecule type" value="Genomic_DNA"/>
</dbReference>
<dbReference type="AlphaFoldDB" id="A0A0B6WUI9"/>
<evidence type="ECO:0000313" key="2">
    <source>
        <dbReference type="Proteomes" id="UP000031518"/>
    </source>
</evidence>
<name>A0A0B6WUI9_9BACT</name>
<dbReference type="RefSeq" id="WP_157770637.1">
    <property type="nucleotide sequence ID" value="NZ_CBXV010000002.1"/>
</dbReference>
<sequence>MAILLTASLLGAGVIIGRWSVDRNPPLILQPATPQTVSAMPLATRPVGDSSAATGEVFYICGARTKKGTPCQRRVRGLERCWQHRGKPAMLPPEKLLVRD</sequence>
<organism evidence="1 2">
    <name type="scientific">Pyrinomonas methylaliphatogenes</name>
    <dbReference type="NCBI Taxonomy" id="454194"/>
    <lineage>
        <taxon>Bacteria</taxon>
        <taxon>Pseudomonadati</taxon>
        <taxon>Acidobacteriota</taxon>
        <taxon>Blastocatellia</taxon>
        <taxon>Blastocatellales</taxon>
        <taxon>Pyrinomonadaceae</taxon>
        <taxon>Pyrinomonas</taxon>
    </lineage>
</organism>